<evidence type="ECO:0000313" key="3">
    <source>
        <dbReference type="EMBL" id="MDT2981837.1"/>
    </source>
</evidence>
<dbReference type="AlphaFoldDB" id="A0A377MPD0"/>
<dbReference type="Pfam" id="PF13630">
    <property type="entry name" value="SdpI"/>
    <property type="match status" value="1"/>
</dbReference>
<gene>
    <name evidence="4" type="ORF">DW084_05565</name>
    <name evidence="2" type="ORF">P7I32_13650</name>
    <name evidence="3" type="ORF">P7I34_04110</name>
</gene>
<dbReference type="Proteomes" id="UP001253851">
    <property type="component" value="Unassembled WGS sequence"/>
</dbReference>
<dbReference type="GeneID" id="15142853"/>
<reference evidence="4 5" key="1">
    <citation type="submission" date="2018-08" db="EMBL/GenBank/DDBJ databases">
        <title>A genome reference for cultivated species of the human gut microbiota.</title>
        <authorList>
            <person name="Zou Y."/>
            <person name="Xue W."/>
            <person name="Luo G."/>
        </authorList>
    </citation>
    <scope>NUCLEOTIDE SEQUENCE [LARGE SCALE GENOMIC DNA]</scope>
    <source>
        <strain evidence="4 5">AF48-16</strain>
    </source>
</reference>
<keyword evidence="1" id="KW-1133">Transmembrane helix</keyword>
<keyword evidence="1" id="KW-0472">Membrane</keyword>
<evidence type="ECO:0000313" key="2">
    <source>
        <dbReference type="EMBL" id="MDT2965655.1"/>
    </source>
</evidence>
<evidence type="ECO:0000313" key="6">
    <source>
        <dbReference type="Proteomes" id="UP001253851"/>
    </source>
</evidence>
<evidence type="ECO:0000313" key="4">
    <source>
        <dbReference type="EMBL" id="RHK06980.1"/>
    </source>
</evidence>
<dbReference type="EMBL" id="JARQDZ010000002">
    <property type="protein sequence ID" value="MDT2981837.1"/>
    <property type="molecule type" value="Genomic_DNA"/>
</dbReference>
<dbReference type="Proteomes" id="UP000286288">
    <property type="component" value="Unassembled WGS sequence"/>
</dbReference>
<sequence>MIFLVIGIIFFLIGLTFFLFPSKKMNLIYGYRSYLAKQNERNWRHAQKLCARYFLLFGGIMAVIGFVLKWQEWTNFFLVEMIAIPWFIVPIFGLIEENLQRFDKEHRGEENEYIND</sequence>
<reference evidence="2 6" key="2">
    <citation type="submission" date="2023-03" db="EMBL/GenBank/DDBJ databases">
        <authorList>
            <person name="Shen W."/>
            <person name="Cai J."/>
        </authorList>
    </citation>
    <scope>NUCLEOTIDE SEQUENCE</scope>
    <source>
        <strain evidence="3 6">B516</strain>
        <strain evidence="2">K72-2</strain>
    </source>
</reference>
<dbReference type="InterPro" id="IPR025962">
    <property type="entry name" value="SdpI/YhfL"/>
</dbReference>
<keyword evidence="1" id="KW-0812">Transmembrane</keyword>
<accession>A0A377MPD0</accession>
<dbReference type="EMBL" id="JARQDV010000010">
    <property type="protein sequence ID" value="MDT2965655.1"/>
    <property type="molecule type" value="Genomic_DNA"/>
</dbReference>
<feature type="transmembrane region" description="Helical" evidence="1">
    <location>
        <begin position="76"/>
        <end position="95"/>
    </location>
</feature>
<dbReference type="RefSeq" id="WP_015510109.1">
    <property type="nucleotide sequence ID" value="NZ_BAAAXK010000045.1"/>
</dbReference>
<dbReference type="Proteomes" id="UP001268896">
    <property type="component" value="Unassembled WGS sequence"/>
</dbReference>
<comment type="caution">
    <text evidence="4">The sequence shown here is derived from an EMBL/GenBank/DDBJ whole genome shotgun (WGS) entry which is preliminary data.</text>
</comment>
<evidence type="ECO:0000256" key="1">
    <source>
        <dbReference type="SAM" id="Phobius"/>
    </source>
</evidence>
<name>A0A377MPD0_ENTCA</name>
<feature type="transmembrane region" description="Helical" evidence="1">
    <location>
        <begin position="50"/>
        <end position="70"/>
    </location>
</feature>
<protein>
    <submittedName>
        <fullName evidence="2">SdpI family protein</fullName>
    </submittedName>
</protein>
<evidence type="ECO:0000313" key="5">
    <source>
        <dbReference type="Proteomes" id="UP000286288"/>
    </source>
</evidence>
<dbReference type="EMBL" id="QRMZ01000006">
    <property type="protein sequence ID" value="RHK06980.1"/>
    <property type="molecule type" value="Genomic_DNA"/>
</dbReference>
<organism evidence="4 5">
    <name type="scientific">Enterococcus casseliflavus</name>
    <name type="common">Enterococcus flavescens</name>
    <dbReference type="NCBI Taxonomy" id="37734"/>
    <lineage>
        <taxon>Bacteria</taxon>
        <taxon>Bacillati</taxon>
        <taxon>Bacillota</taxon>
        <taxon>Bacilli</taxon>
        <taxon>Lactobacillales</taxon>
        <taxon>Enterococcaceae</taxon>
        <taxon>Enterococcus</taxon>
    </lineage>
</organism>
<proteinExistence type="predicted"/>
<feature type="transmembrane region" description="Helical" evidence="1">
    <location>
        <begin position="6"/>
        <end position="29"/>
    </location>
</feature>